<evidence type="ECO:0000256" key="1">
    <source>
        <dbReference type="SAM" id="MobiDB-lite"/>
    </source>
</evidence>
<comment type="caution">
    <text evidence="3">The sequence shown here is derived from an EMBL/GenBank/DDBJ whole genome shotgun (WGS) entry which is preliminary data.</text>
</comment>
<dbReference type="Proteomes" id="UP000702544">
    <property type="component" value="Unassembled WGS sequence"/>
</dbReference>
<evidence type="ECO:0008006" key="5">
    <source>
        <dbReference type="Google" id="ProtNLM"/>
    </source>
</evidence>
<dbReference type="InterPro" id="IPR011659">
    <property type="entry name" value="WD40"/>
</dbReference>
<dbReference type="Gene3D" id="2.120.10.30">
    <property type="entry name" value="TolB, C-terminal domain"/>
    <property type="match status" value="2"/>
</dbReference>
<sequence length="389" mass="41998">MIRAGRVLALSLLVVLLAPPACRDDVDPFLPDQRPVPGSTVRLTYSPGNERSPAWSADGDSVYYSAETFETQPGTPGVLLRVPRTSGSAAPLLPNVQGAGSVTEHWLLAPAPDPSGERLAYVEIVTTWTLHPCSTPFSGCNPPLSEVEARLPPPRRVAVRVRGVDVPNPTAEDTSVVMDAPGVRIDSEGIRTAIVNVYPYLRHFADDAAVGFRASWSPCSSRLVLSDGLRLRTWTVGADSAVTIPNTQDGVWPAWSPGCEWIAFTRLERADSTGATCLYTDEMGALICQQERTEYTVGRHALMRIRADGTGLLDLGDGDEPAWSPDGSALYFHREGRIWRSEPDGSNAVPVPDTEGGHEPAVSPDGRFLAFTRRGNAGTYDVWVTTLEP</sequence>
<organism evidence="3 4">
    <name type="scientific">Candidatus Kutchimonas denitrificans</name>
    <dbReference type="NCBI Taxonomy" id="3056748"/>
    <lineage>
        <taxon>Bacteria</taxon>
        <taxon>Pseudomonadati</taxon>
        <taxon>Gemmatimonadota</taxon>
        <taxon>Gemmatimonadia</taxon>
        <taxon>Candidatus Palauibacterales</taxon>
        <taxon>Candidatus Palauibacteraceae</taxon>
        <taxon>Candidatus Kutchimonas</taxon>
    </lineage>
</organism>
<feature type="signal peptide" evidence="2">
    <location>
        <begin position="1"/>
        <end position="23"/>
    </location>
</feature>
<evidence type="ECO:0000256" key="2">
    <source>
        <dbReference type="SAM" id="SignalP"/>
    </source>
</evidence>
<name>A0AAE4ZA94_9BACT</name>
<dbReference type="Pfam" id="PF07676">
    <property type="entry name" value="PD40"/>
    <property type="match status" value="3"/>
</dbReference>
<evidence type="ECO:0000313" key="4">
    <source>
        <dbReference type="Proteomes" id="UP000702544"/>
    </source>
</evidence>
<accession>A0AAE4ZA94</accession>
<protein>
    <recommendedName>
        <fullName evidence="5">WD40 repeat protein</fullName>
    </recommendedName>
</protein>
<dbReference type="AlphaFoldDB" id="A0AAE4ZA94"/>
<dbReference type="EMBL" id="JAACAK010000114">
    <property type="protein sequence ID" value="NIR76189.1"/>
    <property type="molecule type" value="Genomic_DNA"/>
</dbReference>
<feature type="region of interest" description="Disordered" evidence="1">
    <location>
        <begin position="342"/>
        <end position="365"/>
    </location>
</feature>
<reference evidence="3 4" key="1">
    <citation type="submission" date="2020-01" db="EMBL/GenBank/DDBJ databases">
        <title>Genomes assembled from Gulf of Kutch pelagic sediment metagenomes.</title>
        <authorList>
            <person name="Chandrashekar M."/>
            <person name="Mahajan M.S."/>
            <person name="Dave K.J."/>
            <person name="Vatsa P."/>
            <person name="Nathani N.M."/>
        </authorList>
    </citation>
    <scope>NUCLEOTIDE SEQUENCE [LARGE SCALE GENOMIC DNA]</scope>
    <source>
        <strain evidence="3">KS3-K002</strain>
    </source>
</reference>
<proteinExistence type="predicted"/>
<evidence type="ECO:0000313" key="3">
    <source>
        <dbReference type="EMBL" id="NIR76189.1"/>
    </source>
</evidence>
<feature type="chain" id="PRO_5041958739" description="WD40 repeat protein" evidence="2">
    <location>
        <begin position="24"/>
        <end position="389"/>
    </location>
</feature>
<dbReference type="SUPFAM" id="SSF82171">
    <property type="entry name" value="DPP6 N-terminal domain-like"/>
    <property type="match status" value="1"/>
</dbReference>
<keyword evidence="2" id="KW-0732">Signal</keyword>
<gene>
    <name evidence="3" type="ORF">GWO12_13925</name>
</gene>
<dbReference type="InterPro" id="IPR011042">
    <property type="entry name" value="6-blade_b-propeller_TolB-like"/>
</dbReference>